<feature type="region of interest" description="Disordered" evidence="8">
    <location>
        <begin position="1"/>
        <end position="21"/>
    </location>
</feature>
<dbReference type="OrthoDB" id="137613at2"/>
<evidence type="ECO:0000256" key="3">
    <source>
        <dbReference type="ARBA" id="ARBA00009523"/>
    </source>
</evidence>
<evidence type="ECO:0000256" key="9">
    <source>
        <dbReference type="SAM" id="Phobius"/>
    </source>
</evidence>
<dbReference type="GO" id="GO:0022857">
    <property type="term" value="F:transmembrane transporter activity"/>
    <property type="evidence" value="ECO:0007669"/>
    <property type="project" value="InterPro"/>
</dbReference>
<dbReference type="Gene3D" id="1.20.1740.10">
    <property type="entry name" value="Amino acid/polyamine transporter I"/>
    <property type="match status" value="1"/>
</dbReference>
<accession>A0A5S9R4R5</accession>
<proteinExistence type="inferred from homology"/>
<dbReference type="PANTHER" id="PTHR42770">
    <property type="entry name" value="AMINO ACID TRANSPORTER-RELATED"/>
    <property type="match status" value="1"/>
</dbReference>
<evidence type="ECO:0000313" key="10">
    <source>
        <dbReference type="EMBL" id="CAA0128491.1"/>
    </source>
</evidence>
<dbReference type="AlphaFoldDB" id="A0A5S9R4R5"/>
<evidence type="ECO:0000256" key="5">
    <source>
        <dbReference type="ARBA" id="ARBA00022692"/>
    </source>
</evidence>
<organism evidence="10 11">
    <name type="scientific">Mycolicibacterium vanbaalenii</name>
    <name type="common">Mycobacterium vanbaalenii</name>
    <dbReference type="NCBI Taxonomy" id="110539"/>
    <lineage>
        <taxon>Bacteria</taxon>
        <taxon>Bacillati</taxon>
        <taxon>Actinomycetota</taxon>
        <taxon>Actinomycetes</taxon>
        <taxon>Mycobacteriales</taxon>
        <taxon>Mycobacteriaceae</taxon>
        <taxon>Mycolicibacterium</taxon>
    </lineage>
</organism>
<feature type="transmembrane region" description="Helical" evidence="9">
    <location>
        <begin position="172"/>
        <end position="191"/>
    </location>
</feature>
<dbReference type="Pfam" id="PF13520">
    <property type="entry name" value="AA_permease_2"/>
    <property type="match status" value="1"/>
</dbReference>
<dbReference type="InterPro" id="IPR002293">
    <property type="entry name" value="AA/rel_permease1"/>
</dbReference>
<evidence type="ECO:0000256" key="1">
    <source>
        <dbReference type="ARBA" id="ARBA00002249"/>
    </source>
</evidence>
<dbReference type="GO" id="GO:0005886">
    <property type="term" value="C:plasma membrane"/>
    <property type="evidence" value="ECO:0007669"/>
    <property type="project" value="UniProtKB-SubCell"/>
</dbReference>
<reference evidence="10 11" key="1">
    <citation type="submission" date="2019-11" db="EMBL/GenBank/DDBJ databases">
        <authorList>
            <person name="Holert J."/>
        </authorList>
    </citation>
    <scope>NUCLEOTIDE SEQUENCE [LARGE SCALE GENOMIC DNA]</scope>
    <source>
        <strain evidence="10">BC8_1</strain>
    </source>
</reference>
<protein>
    <submittedName>
        <fullName evidence="10">Serine/threonine exchanger SteT</fullName>
    </submittedName>
</protein>
<feature type="transmembrane region" description="Helical" evidence="9">
    <location>
        <begin position="352"/>
        <end position="376"/>
    </location>
</feature>
<evidence type="ECO:0000313" key="11">
    <source>
        <dbReference type="Proteomes" id="UP000430146"/>
    </source>
</evidence>
<feature type="transmembrane region" description="Helical" evidence="9">
    <location>
        <begin position="145"/>
        <end position="163"/>
    </location>
</feature>
<sequence length="494" mass="52185">MLDQDRPQPQATAKDSPDGSASLARNQVGVLGIVFFVVAAASPLTVVVALFPVIIGSGNGVGIAGAFVLVAMVLTVFAVGYVAMSKHITNAGAFYAFITRGLGRPMGLGSASLAIFGYNAIQLGVIGGFGYYASEFVSRHTGVVIPWWVFSFLVMGASLFLGIRQIHVGTRVLAVLLTLETGIIALLNIGILFNSPTPISDFSLQPLLPSAVFAGALGVALMFAHASFIGFEGTAIYGEEAKDPKRTVPRATYGSVIFMGAFYSITAFLIVNAVGVDNAVGLAETEGGNLVFAVSDSVLGSVGTEAFQLLIITALFAAILTFHNNVARYLFSLGRQGVLWSRLGTTHPTRRSPAIACYVQIGMVAVVVAIFAAFGLDPYATLFTWWTGVGAAAIILLQTLASVAIFVFFRRSNVDKRPWNTFIAPLLGIAGLLPFLWYAVTGMDVLLGGGGWLQISFTVMLFASLAVGVIGAYIIKARSPQRYEQLNSTLGDRV</sequence>
<dbReference type="InterPro" id="IPR050367">
    <property type="entry name" value="APC_superfamily"/>
</dbReference>
<feature type="transmembrane region" description="Helical" evidence="9">
    <location>
        <begin position="211"/>
        <end position="231"/>
    </location>
</feature>
<feature type="transmembrane region" description="Helical" evidence="9">
    <location>
        <begin position="421"/>
        <end position="440"/>
    </location>
</feature>
<dbReference type="PANTHER" id="PTHR42770:SF16">
    <property type="entry name" value="AMINO ACID PERMEASE"/>
    <property type="match status" value="1"/>
</dbReference>
<keyword evidence="7 9" id="KW-0472">Membrane</keyword>
<dbReference type="EMBL" id="CACSIP010000034">
    <property type="protein sequence ID" value="CAA0128491.1"/>
    <property type="molecule type" value="Genomic_DNA"/>
</dbReference>
<gene>
    <name evidence="10" type="primary">steT_1</name>
    <name evidence="10" type="ORF">AELLOGFF_01379</name>
</gene>
<evidence type="ECO:0000256" key="7">
    <source>
        <dbReference type="ARBA" id="ARBA00023136"/>
    </source>
</evidence>
<evidence type="ECO:0000256" key="4">
    <source>
        <dbReference type="ARBA" id="ARBA00022475"/>
    </source>
</evidence>
<feature type="transmembrane region" description="Helical" evidence="9">
    <location>
        <begin position="61"/>
        <end position="84"/>
    </location>
</feature>
<feature type="transmembrane region" description="Helical" evidence="9">
    <location>
        <begin position="105"/>
        <end position="133"/>
    </location>
</feature>
<dbReference type="RefSeq" id="WP_159233293.1">
    <property type="nucleotide sequence ID" value="NZ_CACSIP010000034.1"/>
</dbReference>
<name>A0A5S9R4R5_MYCVN</name>
<dbReference type="Proteomes" id="UP000430146">
    <property type="component" value="Unassembled WGS sequence"/>
</dbReference>
<feature type="transmembrane region" description="Helical" evidence="9">
    <location>
        <begin position="30"/>
        <end position="55"/>
    </location>
</feature>
<evidence type="ECO:0000256" key="8">
    <source>
        <dbReference type="SAM" id="MobiDB-lite"/>
    </source>
</evidence>
<keyword evidence="4" id="KW-1003">Cell membrane</keyword>
<keyword evidence="6 9" id="KW-1133">Transmembrane helix</keyword>
<feature type="transmembrane region" description="Helical" evidence="9">
    <location>
        <begin position="452"/>
        <end position="475"/>
    </location>
</feature>
<keyword evidence="11" id="KW-1185">Reference proteome</keyword>
<feature type="transmembrane region" description="Helical" evidence="9">
    <location>
        <begin position="306"/>
        <end position="331"/>
    </location>
</feature>
<comment type="subcellular location">
    <subcellularLocation>
        <location evidence="2">Cell membrane</location>
        <topology evidence="2">Multi-pass membrane protein</topology>
    </subcellularLocation>
</comment>
<comment type="similarity">
    <text evidence="3">Belongs to the amino acid-polyamine-organocation (APC) superfamily.</text>
</comment>
<evidence type="ECO:0000256" key="6">
    <source>
        <dbReference type="ARBA" id="ARBA00022989"/>
    </source>
</evidence>
<keyword evidence="5 9" id="KW-0812">Transmembrane</keyword>
<dbReference type="PIRSF" id="PIRSF006060">
    <property type="entry name" value="AA_transporter"/>
    <property type="match status" value="1"/>
</dbReference>
<comment type="function">
    <text evidence="1">Probable amino-acid or metabolite transport protein.</text>
</comment>
<feature type="transmembrane region" description="Helical" evidence="9">
    <location>
        <begin position="251"/>
        <end position="271"/>
    </location>
</feature>
<feature type="transmembrane region" description="Helical" evidence="9">
    <location>
        <begin position="382"/>
        <end position="409"/>
    </location>
</feature>
<evidence type="ECO:0000256" key="2">
    <source>
        <dbReference type="ARBA" id="ARBA00004651"/>
    </source>
</evidence>